<dbReference type="GO" id="GO:0005886">
    <property type="term" value="C:plasma membrane"/>
    <property type="evidence" value="ECO:0007669"/>
    <property type="project" value="InterPro"/>
</dbReference>
<accession>A0A0C9VIQ7</accession>
<proteinExistence type="predicted"/>
<organism evidence="3 4">
    <name type="scientific">Sphaerobolus stellatus (strain SS14)</name>
    <dbReference type="NCBI Taxonomy" id="990650"/>
    <lineage>
        <taxon>Eukaryota</taxon>
        <taxon>Fungi</taxon>
        <taxon>Dikarya</taxon>
        <taxon>Basidiomycota</taxon>
        <taxon>Agaricomycotina</taxon>
        <taxon>Agaricomycetes</taxon>
        <taxon>Phallomycetidae</taxon>
        <taxon>Geastrales</taxon>
        <taxon>Sphaerobolaceae</taxon>
        <taxon>Sphaerobolus</taxon>
    </lineage>
</organism>
<dbReference type="GO" id="GO:0015079">
    <property type="term" value="F:potassium ion transmembrane transporter activity"/>
    <property type="evidence" value="ECO:0007669"/>
    <property type="project" value="InterPro"/>
</dbReference>
<dbReference type="OrthoDB" id="2128042at2759"/>
<feature type="transmembrane region" description="Helical" evidence="2">
    <location>
        <begin position="90"/>
        <end position="108"/>
    </location>
</feature>
<dbReference type="InterPro" id="IPR031606">
    <property type="entry name" value="Kch1/2"/>
</dbReference>
<name>A0A0C9VIQ7_SPHS4</name>
<evidence type="ECO:0008006" key="5">
    <source>
        <dbReference type="Google" id="ProtNLM"/>
    </source>
</evidence>
<dbReference type="PANTHER" id="PTHR36424:SF1">
    <property type="entry name" value="LOW AFFINITY K(+) TRANSPORTER 1-RELATED"/>
    <property type="match status" value="1"/>
</dbReference>
<gene>
    <name evidence="3" type="ORF">M422DRAFT_781768</name>
</gene>
<dbReference type="AlphaFoldDB" id="A0A0C9VIQ7"/>
<feature type="transmembrane region" description="Helical" evidence="2">
    <location>
        <begin position="38"/>
        <end position="62"/>
    </location>
</feature>
<feature type="transmembrane region" description="Helical" evidence="2">
    <location>
        <begin position="173"/>
        <end position="197"/>
    </location>
</feature>
<keyword evidence="2" id="KW-0472">Membrane</keyword>
<keyword evidence="2" id="KW-1133">Transmembrane helix</keyword>
<dbReference type="Proteomes" id="UP000054279">
    <property type="component" value="Unassembled WGS sequence"/>
</dbReference>
<dbReference type="PANTHER" id="PTHR36424">
    <property type="entry name" value="PHEROMONE-REGULATED MEMBRANE PROTEIN 6"/>
    <property type="match status" value="1"/>
</dbReference>
<evidence type="ECO:0000256" key="2">
    <source>
        <dbReference type="SAM" id="Phobius"/>
    </source>
</evidence>
<keyword evidence="2" id="KW-0812">Transmembrane</keyword>
<evidence type="ECO:0000313" key="4">
    <source>
        <dbReference type="Proteomes" id="UP000054279"/>
    </source>
</evidence>
<evidence type="ECO:0000313" key="3">
    <source>
        <dbReference type="EMBL" id="KIJ37415.1"/>
    </source>
</evidence>
<feature type="region of interest" description="Disordered" evidence="1">
    <location>
        <begin position="404"/>
        <end position="458"/>
    </location>
</feature>
<dbReference type="Pfam" id="PF16944">
    <property type="entry name" value="KCH"/>
    <property type="match status" value="1"/>
</dbReference>
<feature type="compositionally biased region" description="Gly residues" evidence="1">
    <location>
        <begin position="409"/>
        <end position="433"/>
    </location>
</feature>
<reference evidence="3 4" key="1">
    <citation type="submission" date="2014-06" db="EMBL/GenBank/DDBJ databases">
        <title>Evolutionary Origins and Diversification of the Mycorrhizal Mutualists.</title>
        <authorList>
            <consortium name="DOE Joint Genome Institute"/>
            <consortium name="Mycorrhizal Genomics Consortium"/>
            <person name="Kohler A."/>
            <person name="Kuo A."/>
            <person name="Nagy L.G."/>
            <person name="Floudas D."/>
            <person name="Copeland A."/>
            <person name="Barry K.W."/>
            <person name="Cichocki N."/>
            <person name="Veneault-Fourrey C."/>
            <person name="LaButti K."/>
            <person name="Lindquist E.A."/>
            <person name="Lipzen A."/>
            <person name="Lundell T."/>
            <person name="Morin E."/>
            <person name="Murat C."/>
            <person name="Riley R."/>
            <person name="Ohm R."/>
            <person name="Sun H."/>
            <person name="Tunlid A."/>
            <person name="Henrissat B."/>
            <person name="Grigoriev I.V."/>
            <person name="Hibbett D.S."/>
            <person name="Martin F."/>
        </authorList>
    </citation>
    <scope>NUCLEOTIDE SEQUENCE [LARGE SCALE GENOMIC DNA]</scope>
    <source>
        <strain evidence="3 4">SS14</strain>
    </source>
</reference>
<evidence type="ECO:0000256" key="1">
    <source>
        <dbReference type="SAM" id="MobiDB-lite"/>
    </source>
</evidence>
<protein>
    <recommendedName>
        <fullName evidence="5">Vacuole protein</fullName>
    </recommendedName>
</protein>
<keyword evidence="4" id="KW-1185">Reference proteome</keyword>
<dbReference type="EMBL" id="KN837169">
    <property type="protein sequence ID" value="KIJ37415.1"/>
    <property type="molecule type" value="Genomic_DNA"/>
</dbReference>
<dbReference type="HOGENOM" id="CLU_028299_1_0_1"/>
<sequence>MCGNGPQWKREVVQDHKFDFIDVREFHSKAFGTRMKYFFLYCVVFKSFLVYMSDIFTAITYLSTQNWQTTIQTSCDSNVTNGCIVIPFDVAKWLFVGCIIFSFLLLAYEAHKAKKIIASRDISYSFTNVMAQNYFSLRSYNHFCLFCQISSSTKKKDDFAFFIFFTFKNWKRLLLLFTVVVFIISLLLLIAAGVFYIPLLCYIRGNLKEYCCHKIDKRIADLIKRKTKQRVAKQVALAKKEAAGDFSHLKNREPALPQPTLPSVSLDDDEDITSVKQRYPQSIATSNWQPDYKSEQSYPSDYPDYPPMPEYQPYSHTQPQGAYVAYGHSMGTLPQEDSYDKYDDNDYGSTYNLAAAAAPIAHHQYSSSNLHVSQSSSGILTGTPTSDVYGGYIQGSAQPGVAQYDQRQLGGGQYDQRQPGGGQYDQQQPGGGQYDQYDPRQQGYGPRGGHDYPGSYAT</sequence>